<sequence>MKTLIKERIIPAKVKDVYLKWTTKDGLNTFFSQDNDIEIKPGGKYEIYFTTDKSIKHRGSEGCKVLSFTPNHTLSFTWNVPPTFESLRQSEAQTRVLLEFIEMDNHTLLRLTNSGYLEGETWEFAYEYFNKAWDYVLDNLVKSFK</sequence>
<proteinExistence type="inferred from homology"/>
<evidence type="ECO:0000313" key="3">
    <source>
        <dbReference type="EMBL" id="TRX99810.1"/>
    </source>
</evidence>
<dbReference type="InterPro" id="IPR023393">
    <property type="entry name" value="START-like_dom_sf"/>
</dbReference>
<evidence type="ECO:0000259" key="2">
    <source>
        <dbReference type="Pfam" id="PF08327"/>
    </source>
</evidence>
<dbReference type="Proteomes" id="UP000315938">
    <property type="component" value="Unassembled WGS sequence"/>
</dbReference>
<dbReference type="EMBL" id="VKID01000001">
    <property type="protein sequence ID" value="TRX99810.1"/>
    <property type="molecule type" value="Genomic_DNA"/>
</dbReference>
<name>A0A553IHX4_ACHLA</name>
<evidence type="ECO:0000256" key="1">
    <source>
        <dbReference type="ARBA" id="ARBA00006817"/>
    </source>
</evidence>
<dbReference type="Gene3D" id="3.30.530.20">
    <property type="match status" value="1"/>
</dbReference>
<dbReference type="AlphaFoldDB" id="A0A553IHX4"/>
<feature type="domain" description="Activator of Hsp90 ATPase homologue 1/2-like C-terminal" evidence="2">
    <location>
        <begin position="12"/>
        <end position="143"/>
    </location>
</feature>
<protein>
    <submittedName>
        <fullName evidence="3">SRPBCC domain-containing protein</fullName>
    </submittedName>
</protein>
<dbReference type="RefSeq" id="WP_064212094.1">
    <property type="nucleotide sequence ID" value="NZ_JACAOE010000001.1"/>
</dbReference>
<reference evidence="3 4" key="1">
    <citation type="submission" date="2019-07" db="EMBL/GenBank/DDBJ databases">
        <title>Genome sequence of Acholeplasma laidlawii strain with increased resistance to erythromycin.</title>
        <authorList>
            <person name="Medvedeva E.S."/>
            <person name="Baranova N.B."/>
            <person name="Siniagina M.N."/>
            <person name="Mouzykantov A."/>
            <person name="Chernova O.A."/>
            <person name="Chernov V.M."/>
        </authorList>
    </citation>
    <scope>NUCLEOTIDE SEQUENCE [LARGE SCALE GENOMIC DNA]</scope>
    <source>
        <strain evidence="3 4">PG8REry</strain>
    </source>
</reference>
<accession>A0A553IHX4</accession>
<dbReference type="Pfam" id="PF08327">
    <property type="entry name" value="AHSA1"/>
    <property type="match status" value="1"/>
</dbReference>
<gene>
    <name evidence="3" type="ORF">FNV44_01880</name>
</gene>
<comment type="similarity">
    <text evidence="1">Belongs to the AHA1 family.</text>
</comment>
<evidence type="ECO:0000313" key="4">
    <source>
        <dbReference type="Proteomes" id="UP000315938"/>
    </source>
</evidence>
<organism evidence="3 4">
    <name type="scientific">Acholeplasma laidlawii</name>
    <dbReference type="NCBI Taxonomy" id="2148"/>
    <lineage>
        <taxon>Bacteria</taxon>
        <taxon>Bacillati</taxon>
        <taxon>Mycoplasmatota</taxon>
        <taxon>Mollicutes</taxon>
        <taxon>Acholeplasmatales</taxon>
        <taxon>Acholeplasmataceae</taxon>
        <taxon>Acholeplasma</taxon>
    </lineage>
</organism>
<comment type="caution">
    <text evidence="3">The sequence shown here is derived from an EMBL/GenBank/DDBJ whole genome shotgun (WGS) entry which is preliminary data.</text>
</comment>
<dbReference type="CDD" id="cd07814">
    <property type="entry name" value="SRPBCC_CalC_Aha1-like"/>
    <property type="match status" value="1"/>
</dbReference>
<dbReference type="InterPro" id="IPR013538">
    <property type="entry name" value="ASHA1/2-like_C"/>
</dbReference>
<dbReference type="SUPFAM" id="SSF55961">
    <property type="entry name" value="Bet v1-like"/>
    <property type="match status" value="1"/>
</dbReference>